<evidence type="ECO:0000313" key="7">
    <source>
        <dbReference type="EMBL" id="SFN27235.1"/>
    </source>
</evidence>
<proteinExistence type="predicted"/>
<reference evidence="7 8" key="1">
    <citation type="submission" date="2016-10" db="EMBL/GenBank/DDBJ databases">
        <authorList>
            <person name="de Groot N.N."/>
        </authorList>
    </citation>
    <scope>NUCLEOTIDE SEQUENCE [LARGE SCALE GENOMIC DNA]</scope>
    <source>
        <strain evidence="7 8">ML2</strain>
    </source>
</reference>
<protein>
    <submittedName>
        <fullName evidence="7">Prepilin-type N-terminal cleavage/methylation domain-containing protein</fullName>
    </submittedName>
</protein>
<dbReference type="RefSeq" id="WP_074908846.1">
    <property type="nucleotide sequence ID" value="NZ_FOVK01000001.1"/>
</dbReference>
<organism evidence="7 8">
    <name type="scientific">Proteiniclasticum ruminis</name>
    <dbReference type="NCBI Taxonomy" id="398199"/>
    <lineage>
        <taxon>Bacteria</taxon>
        <taxon>Bacillati</taxon>
        <taxon>Bacillota</taxon>
        <taxon>Clostridia</taxon>
        <taxon>Eubacteriales</taxon>
        <taxon>Clostridiaceae</taxon>
        <taxon>Proteiniclasticum</taxon>
    </lineage>
</organism>
<keyword evidence="3 6" id="KW-0812">Transmembrane</keyword>
<keyword evidence="2" id="KW-0488">Methylation</keyword>
<name>A0A1I4XN40_9CLOT</name>
<dbReference type="NCBIfam" id="TIGR02532">
    <property type="entry name" value="IV_pilin_GFxxxE"/>
    <property type="match status" value="1"/>
</dbReference>
<evidence type="ECO:0000256" key="4">
    <source>
        <dbReference type="ARBA" id="ARBA00022989"/>
    </source>
</evidence>
<feature type="transmembrane region" description="Helical" evidence="6">
    <location>
        <begin position="20"/>
        <end position="38"/>
    </location>
</feature>
<gene>
    <name evidence="7" type="ORF">SAMN04488695_10183</name>
</gene>
<dbReference type="PRINTS" id="PR00813">
    <property type="entry name" value="BCTERIALGSPG"/>
</dbReference>
<dbReference type="Gene3D" id="3.30.700.10">
    <property type="entry name" value="Glycoprotein, Type 4 Pilin"/>
    <property type="match status" value="1"/>
</dbReference>
<dbReference type="GO" id="GO:0015627">
    <property type="term" value="C:type II protein secretion system complex"/>
    <property type="evidence" value="ECO:0007669"/>
    <property type="project" value="InterPro"/>
</dbReference>
<evidence type="ECO:0000256" key="3">
    <source>
        <dbReference type="ARBA" id="ARBA00022692"/>
    </source>
</evidence>
<dbReference type="EMBL" id="FOVK01000001">
    <property type="protein sequence ID" value="SFN27235.1"/>
    <property type="molecule type" value="Genomic_DNA"/>
</dbReference>
<dbReference type="InterPro" id="IPR012902">
    <property type="entry name" value="N_methyl_site"/>
</dbReference>
<dbReference type="PANTHER" id="PTHR30093:SF44">
    <property type="entry name" value="TYPE II SECRETION SYSTEM CORE PROTEIN G"/>
    <property type="match status" value="1"/>
</dbReference>
<dbReference type="Pfam" id="PF07963">
    <property type="entry name" value="N_methyl"/>
    <property type="match status" value="1"/>
</dbReference>
<evidence type="ECO:0000256" key="1">
    <source>
        <dbReference type="ARBA" id="ARBA00004167"/>
    </source>
</evidence>
<evidence type="ECO:0000256" key="5">
    <source>
        <dbReference type="ARBA" id="ARBA00023136"/>
    </source>
</evidence>
<dbReference type="SUPFAM" id="SSF54523">
    <property type="entry name" value="Pili subunits"/>
    <property type="match status" value="1"/>
</dbReference>
<evidence type="ECO:0000313" key="8">
    <source>
        <dbReference type="Proteomes" id="UP000181899"/>
    </source>
</evidence>
<dbReference type="InterPro" id="IPR045584">
    <property type="entry name" value="Pilin-like"/>
</dbReference>
<keyword evidence="5 6" id="KW-0472">Membrane</keyword>
<dbReference type="AlphaFoldDB" id="A0A1I4XN40"/>
<evidence type="ECO:0000256" key="6">
    <source>
        <dbReference type="SAM" id="Phobius"/>
    </source>
</evidence>
<dbReference type="InterPro" id="IPR000983">
    <property type="entry name" value="Bac_GSPG_pilin"/>
</dbReference>
<dbReference type="Proteomes" id="UP000181899">
    <property type="component" value="Unassembled WGS sequence"/>
</dbReference>
<keyword evidence="8" id="KW-1185">Reference proteome</keyword>
<dbReference type="PANTHER" id="PTHR30093">
    <property type="entry name" value="GENERAL SECRETION PATHWAY PROTEIN G"/>
    <property type="match status" value="1"/>
</dbReference>
<accession>A0A1I4XN40</accession>
<evidence type="ECO:0000256" key="2">
    <source>
        <dbReference type="ARBA" id="ARBA00022481"/>
    </source>
</evidence>
<sequence>MIKNLSNMLKKKNSKKGFTLIELIVVIAILAILAAIAIPRLSGFNDKAKDAVADANARTLNSATAIYEANGNTLLGADDDSDLYDALVAGDLVQDDVDLTTVNWDGEVWLPVK</sequence>
<comment type="subcellular location">
    <subcellularLocation>
        <location evidence="1">Membrane</location>
        <topology evidence="1">Single-pass membrane protein</topology>
    </subcellularLocation>
</comment>
<keyword evidence="4 6" id="KW-1133">Transmembrane helix</keyword>
<dbReference type="GO" id="GO:0016020">
    <property type="term" value="C:membrane"/>
    <property type="evidence" value="ECO:0007669"/>
    <property type="project" value="UniProtKB-SubCell"/>
</dbReference>
<dbReference type="PROSITE" id="PS00409">
    <property type="entry name" value="PROKAR_NTER_METHYL"/>
    <property type="match status" value="1"/>
</dbReference>
<dbReference type="GO" id="GO:0015628">
    <property type="term" value="P:protein secretion by the type II secretion system"/>
    <property type="evidence" value="ECO:0007669"/>
    <property type="project" value="InterPro"/>
</dbReference>